<dbReference type="Proteomes" id="UP001321479">
    <property type="component" value="Segment"/>
</dbReference>
<evidence type="ECO:0000256" key="1">
    <source>
        <dbReference type="ARBA" id="ARBA00022679"/>
    </source>
</evidence>
<dbReference type="InterPro" id="IPR007577">
    <property type="entry name" value="GlycoTrfase_DXD_sugar-bd_CS"/>
</dbReference>
<evidence type="ECO:0000256" key="2">
    <source>
        <dbReference type="SAM" id="Phobius"/>
    </source>
</evidence>
<keyword evidence="1" id="KW-0808">Transferase</keyword>
<accession>A0ABM7NSN7</accession>
<proteinExistence type="predicted"/>
<dbReference type="Gene3D" id="3.90.550.20">
    <property type="match status" value="1"/>
</dbReference>
<keyword evidence="2" id="KW-1133">Transmembrane helix</keyword>
<feature type="transmembrane region" description="Helical" evidence="2">
    <location>
        <begin position="226"/>
        <end position="248"/>
    </location>
</feature>
<dbReference type="InterPro" id="IPR029044">
    <property type="entry name" value="Nucleotide-diphossugar_trans"/>
</dbReference>
<dbReference type="PANTHER" id="PTHR32385:SF15">
    <property type="entry name" value="INOSITOL PHOSPHOCERAMIDE MANNOSYLTRANSFERASE 1"/>
    <property type="match status" value="1"/>
</dbReference>
<sequence>MKIPNIIHQIWIQGEDKIPSKLNSFYLNCQKVNNNFKHEFWDNDRIINLLQEKFSPEHVDLYNRYTIFAQKADFARYAILYVHGGIYLDMDMVCIKNLSPFLKYGLFFTPKPFYKIFGGYLNGIIGVRPNHPVFKIVIKNIFDRQHINNVTKSTGTGLFYDSVIEYSKMSNDNDIMLVDNKYLHPCNIYNDESCPDTCKDCYIAHTNNSSWSPQLRFFKFLFKNKIIIIIIILLIIIIILIIKCKIISF</sequence>
<organism evidence="3 4">
    <name type="scientific">Cotonvirus japonicus</name>
    <dbReference type="NCBI Taxonomy" id="2811091"/>
    <lineage>
        <taxon>Viruses</taxon>
        <taxon>Varidnaviria</taxon>
        <taxon>Bamfordvirae</taxon>
        <taxon>Nucleocytoviricota</taxon>
        <taxon>Megaviricetes</taxon>
        <taxon>Imitervirales</taxon>
        <taxon>Mimiviridae</taxon>
        <taxon>Megamimivirinae</taxon>
        <taxon>Cotonvirus</taxon>
        <taxon>Cotonvirus japonicum</taxon>
    </lineage>
</organism>
<dbReference type="InterPro" id="IPR051706">
    <property type="entry name" value="Glycosyltransferase_domain"/>
</dbReference>
<dbReference type="PANTHER" id="PTHR32385">
    <property type="entry name" value="MANNOSYL PHOSPHORYLINOSITOL CERAMIDE SYNTHASE"/>
    <property type="match status" value="1"/>
</dbReference>
<dbReference type="EMBL" id="AP024483">
    <property type="protein sequence ID" value="BCS83182.1"/>
    <property type="molecule type" value="Genomic_DNA"/>
</dbReference>
<dbReference type="GeneID" id="80558387"/>
<evidence type="ECO:0000313" key="4">
    <source>
        <dbReference type="Proteomes" id="UP001321479"/>
    </source>
</evidence>
<keyword evidence="4" id="KW-1185">Reference proteome</keyword>
<reference evidence="3 4" key="1">
    <citation type="submission" date="2021-02" db="EMBL/GenBank/DDBJ databases">
        <title>Cotonvirus japonicus, which uses Golgi apparatus of host cells for its virion factory, phylogenetically links tailed tupanvirus and icosahedral mimivirus.</title>
        <authorList>
            <person name="Takahashi H."/>
            <person name="Fukaya S."/>
            <person name="Song C."/>
            <person name="Murata K."/>
            <person name="Takemura M."/>
        </authorList>
    </citation>
    <scope>NUCLEOTIDE SEQUENCE [LARGE SCALE GENOMIC DNA]</scope>
</reference>
<name>A0ABM7NSN7_9VIRU</name>
<protein>
    <submittedName>
        <fullName evidence="3">Glycosyltransferase</fullName>
    </submittedName>
</protein>
<dbReference type="Pfam" id="PF04488">
    <property type="entry name" value="Gly_transf_sug"/>
    <property type="match status" value="1"/>
</dbReference>
<dbReference type="RefSeq" id="YP_010841790.1">
    <property type="nucleotide sequence ID" value="NC_079139.1"/>
</dbReference>
<dbReference type="SUPFAM" id="SSF53448">
    <property type="entry name" value="Nucleotide-diphospho-sugar transferases"/>
    <property type="match status" value="1"/>
</dbReference>
<evidence type="ECO:0000313" key="3">
    <source>
        <dbReference type="EMBL" id="BCS83182.1"/>
    </source>
</evidence>
<keyword evidence="2" id="KW-0812">Transmembrane</keyword>
<keyword evidence="2" id="KW-0472">Membrane</keyword>